<evidence type="ECO:0000256" key="6">
    <source>
        <dbReference type="SAM" id="MobiDB-lite"/>
    </source>
</evidence>
<dbReference type="Proteomes" id="UP000322699">
    <property type="component" value="Unassembled WGS sequence"/>
</dbReference>
<dbReference type="GO" id="GO:0005886">
    <property type="term" value="C:plasma membrane"/>
    <property type="evidence" value="ECO:0007669"/>
    <property type="project" value="UniProtKB-SubCell"/>
</dbReference>
<evidence type="ECO:0000256" key="3">
    <source>
        <dbReference type="ARBA" id="ARBA00022692"/>
    </source>
</evidence>
<organism evidence="8 9">
    <name type="scientific">Rubripirellula obstinata</name>
    <dbReference type="NCBI Taxonomy" id="406547"/>
    <lineage>
        <taxon>Bacteria</taxon>
        <taxon>Pseudomonadati</taxon>
        <taxon>Planctomycetota</taxon>
        <taxon>Planctomycetia</taxon>
        <taxon>Pirellulales</taxon>
        <taxon>Pirellulaceae</taxon>
        <taxon>Rubripirellula</taxon>
    </lineage>
</organism>
<reference evidence="8 9" key="1">
    <citation type="submission" date="2019-08" db="EMBL/GenBank/DDBJ databases">
        <title>Deep-cultivation of Planctomycetes and their phenomic and genomic characterization uncovers novel biology.</title>
        <authorList>
            <person name="Wiegand S."/>
            <person name="Jogler M."/>
            <person name="Boedeker C."/>
            <person name="Pinto D."/>
            <person name="Vollmers J."/>
            <person name="Rivas-Marin E."/>
            <person name="Kohn T."/>
            <person name="Peeters S.H."/>
            <person name="Heuer A."/>
            <person name="Rast P."/>
            <person name="Oberbeckmann S."/>
            <person name="Bunk B."/>
            <person name="Jeske O."/>
            <person name="Meyerdierks A."/>
            <person name="Storesund J.E."/>
            <person name="Kallscheuer N."/>
            <person name="Luecker S."/>
            <person name="Lage O.M."/>
            <person name="Pohl T."/>
            <person name="Merkel B.J."/>
            <person name="Hornburger P."/>
            <person name="Mueller R.-W."/>
            <person name="Bruemmer F."/>
            <person name="Labrenz M."/>
            <person name="Spormann A.M."/>
            <person name="Op Den Camp H."/>
            <person name="Overmann J."/>
            <person name="Amann R."/>
            <person name="Jetten M.S.M."/>
            <person name="Mascher T."/>
            <person name="Medema M.H."/>
            <person name="Devos D.P."/>
            <person name="Kaster A.-K."/>
            <person name="Ovreas L."/>
            <person name="Rohde M."/>
            <person name="Galperin M.Y."/>
            <person name="Jogler C."/>
        </authorList>
    </citation>
    <scope>NUCLEOTIDE SEQUENCE [LARGE SCALE GENOMIC DNA]</scope>
    <source>
        <strain evidence="8 9">LF1</strain>
    </source>
</reference>
<evidence type="ECO:0000256" key="2">
    <source>
        <dbReference type="ARBA" id="ARBA00022475"/>
    </source>
</evidence>
<dbReference type="InterPro" id="IPR005899">
    <property type="entry name" value="Na_pump_deCOase"/>
</dbReference>
<sequence>MMFGEISLEPLFHESGIPLAIMGMLVVFVALTILVLVISALPRVIAFAERKHSQEETTQSSDAASVSKEAGGEPVPSLLNHSHTASPPVDFAAASSAAATSAAASSVAGDELTPELIAVIAAAAAEYELGPVRVVRMRPLTPSELAWTLEGRLRHHASHRLQPRNR</sequence>
<dbReference type="AlphaFoldDB" id="A0A5B1CSH8"/>
<evidence type="ECO:0000256" key="5">
    <source>
        <dbReference type="ARBA" id="ARBA00023136"/>
    </source>
</evidence>
<evidence type="ECO:0000256" key="4">
    <source>
        <dbReference type="ARBA" id="ARBA00022989"/>
    </source>
</evidence>
<dbReference type="RefSeq" id="WP_068260712.1">
    <property type="nucleotide sequence ID" value="NZ_LWSK01000018.1"/>
</dbReference>
<evidence type="ECO:0000256" key="1">
    <source>
        <dbReference type="ARBA" id="ARBA00004236"/>
    </source>
</evidence>
<keyword evidence="5 7" id="KW-0472">Membrane</keyword>
<comment type="subcellular location">
    <subcellularLocation>
        <location evidence="1">Cell membrane</location>
    </subcellularLocation>
</comment>
<dbReference type="OrthoDB" id="279394at2"/>
<proteinExistence type="predicted"/>
<keyword evidence="3 7" id="KW-0812">Transmembrane</keyword>
<feature type="region of interest" description="Disordered" evidence="6">
    <location>
        <begin position="51"/>
        <end position="86"/>
    </location>
</feature>
<evidence type="ECO:0000313" key="9">
    <source>
        <dbReference type="Proteomes" id="UP000322699"/>
    </source>
</evidence>
<comment type="caution">
    <text evidence="8">The sequence shown here is derived from an EMBL/GenBank/DDBJ whole genome shotgun (WGS) entry which is preliminary data.</text>
</comment>
<feature type="transmembrane region" description="Helical" evidence="7">
    <location>
        <begin position="20"/>
        <end position="41"/>
    </location>
</feature>
<dbReference type="Pfam" id="PF04277">
    <property type="entry name" value="OAD_gamma"/>
    <property type="match status" value="1"/>
</dbReference>
<keyword evidence="9" id="KW-1185">Reference proteome</keyword>
<protein>
    <submittedName>
        <fullName evidence="8">Oxaloacetate decarboxylase, gamma chain</fullName>
    </submittedName>
</protein>
<keyword evidence="4 7" id="KW-1133">Transmembrane helix</keyword>
<evidence type="ECO:0000256" key="7">
    <source>
        <dbReference type="SAM" id="Phobius"/>
    </source>
</evidence>
<evidence type="ECO:0000313" key="8">
    <source>
        <dbReference type="EMBL" id="KAA1262353.1"/>
    </source>
</evidence>
<dbReference type="EMBL" id="VRLW01000001">
    <property type="protein sequence ID" value="KAA1262353.1"/>
    <property type="molecule type" value="Genomic_DNA"/>
</dbReference>
<dbReference type="GO" id="GO:0015081">
    <property type="term" value="F:sodium ion transmembrane transporter activity"/>
    <property type="evidence" value="ECO:0007669"/>
    <property type="project" value="InterPro"/>
</dbReference>
<accession>A0A5B1CSH8</accession>
<keyword evidence="2" id="KW-1003">Cell membrane</keyword>
<name>A0A5B1CSH8_9BACT</name>
<gene>
    <name evidence="8" type="ORF">LF1_49170</name>
</gene>
<dbReference type="GO" id="GO:0036376">
    <property type="term" value="P:sodium ion export across plasma membrane"/>
    <property type="evidence" value="ECO:0007669"/>
    <property type="project" value="InterPro"/>
</dbReference>